<dbReference type="EMBL" id="RJKX01000014">
    <property type="protein sequence ID" value="ROP91309.1"/>
    <property type="molecule type" value="Genomic_DNA"/>
</dbReference>
<reference evidence="2 3" key="1">
    <citation type="submission" date="2018-11" db="EMBL/GenBank/DDBJ databases">
        <title>Genomic Encyclopedia of Type Strains, Phase IV (KMG-IV): sequencing the most valuable type-strain genomes for metagenomic binning, comparative biology and taxonomic classification.</title>
        <authorList>
            <person name="Goeker M."/>
        </authorList>
    </citation>
    <scope>NUCLEOTIDE SEQUENCE [LARGE SCALE GENOMIC DNA]</scope>
    <source>
        <strain evidence="2 3">DSM 5900</strain>
    </source>
</reference>
<sequence length="213" mass="23340">MIPEPAIAEEAEPERTSALLARLARDMPEERITMRALVAALGDRGFAIILLVLAVPNSLPIPSPPGFSTVFGVPLAFFSIQMMLGRPRPWLPERMLRRSIARADFRRIVTRILPWLERLERYCRPRGRLLTGAAAERVLGAVYLALAFVLALPIPGGNFPPGLAMTVMSLGLLEKDGRMVAIGLTIAAVAMVVVGFIAVLSFHLIVELASRYF</sequence>
<dbReference type="PIRSF" id="PIRSF033239">
    <property type="entry name" value="ExoD"/>
    <property type="match status" value="1"/>
</dbReference>
<evidence type="ECO:0000256" key="1">
    <source>
        <dbReference type="SAM" id="Phobius"/>
    </source>
</evidence>
<feature type="transmembrane region" description="Helical" evidence="1">
    <location>
        <begin position="32"/>
        <end position="55"/>
    </location>
</feature>
<feature type="transmembrane region" description="Helical" evidence="1">
    <location>
        <begin position="179"/>
        <end position="206"/>
    </location>
</feature>
<dbReference type="InterPro" id="IPR010331">
    <property type="entry name" value="ExoD"/>
</dbReference>
<keyword evidence="1" id="KW-0472">Membrane</keyword>
<dbReference type="Proteomes" id="UP000278222">
    <property type="component" value="Unassembled WGS sequence"/>
</dbReference>
<proteinExistence type="predicted"/>
<gene>
    <name evidence="2" type="ORF">EDC65_3175</name>
</gene>
<evidence type="ECO:0008006" key="4">
    <source>
        <dbReference type="Google" id="ProtNLM"/>
    </source>
</evidence>
<feature type="transmembrane region" description="Helical" evidence="1">
    <location>
        <begin position="67"/>
        <end position="85"/>
    </location>
</feature>
<evidence type="ECO:0000313" key="2">
    <source>
        <dbReference type="EMBL" id="ROP91309.1"/>
    </source>
</evidence>
<keyword evidence="3" id="KW-1185">Reference proteome</keyword>
<accession>A0A3N1LKP7</accession>
<dbReference type="RefSeq" id="WP_123691079.1">
    <property type="nucleotide sequence ID" value="NZ_AP019700.1"/>
</dbReference>
<dbReference type="AlphaFoldDB" id="A0A3N1LKP7"/>
<organism evidence="2 3">
    <name type="scientific">Stella humosa</name>
    <dbReference type="NCBI Taxonomy" id="94"/>
    <lineage>
        <taxon>Bacteria</taxon>
        <taxon>Pseudomonadati</taxon>
        <taxon>Pseudomonadota</taxon>
        <taxon>Alphaproteobacteria</taxon>
        <taxon>Rhodospirillales</taxon>
        <taxon>Stellaceae</taxon>
        <taxon>Stella</taxon>
    </lineage>
</organism>
<name>A0A3N1LKP7_9PROT</name>
<protein>
    <recommendedName>
        <fullName evidence="4">Exopolysaccharide synthesis protein ExoD</fullName>
    </recommendedName>
</protein>
<keyword evidence="1" id="KW-0812">Transmembrane</keyword>
<comment type="caution">
    <text evidence="2">The sequence shown here is derived from an EMBL/GenBank/DDBJ whole genome shotgun (WGS) entry which is preliminary data.</text>
</comment>
<evidence type="ECO:0000313" key="3">
    <source>
        <dbReference type="Proteomes" id="UP000278222"/>
    </source>
</evidence>
<feature type="transmembrane region" description="Helical" evidence="1">
    <location>
        <begin position="138"/>
        <end position="159"/>
    </location>
</feature>
<keyword evidence="1" id="KW-1133">Transmembrane helix</keyword>
<dbReference type="PANTHER" id="PTHR41795:SF1">
    <property type="entry name" value="EXOPOLYSACCHARIDE SYNTHESIS PROTEIN"/>
    <property type="match status" value="1"/>
</dbReference>
<dbReference type="Pfam" id="PF06055">
    <property type="entry name" value="ExoD"/>
    <property type="match status" value="1"/>
</dbReference>
<dbReference type="PANTHER" id="PTHR41795">
    <property type="entry name" value="EXOPOLYSACCHARIDE SYNTHESIS PROTEIN"/>
    <property type="match status" value="1"/>
</dbReference>
<dbReference type="OrthoDB" id="8550083at2"/>